<feature type="compositionally biased region" description="Basic and acidic residues" evidence="1">
    <location>
        <begin position="1"/>
        <end position="18"/>
    </location>
</feature>
<feature type="transmembrane region" description="Helical" evidence="2">
    <location>
        <begin position="106"/>
        <end position="123"/>
    </location>
</feature>
<gene>
    <name evidence="3" type="ORF">L332_02070</name>
</gene>
<evidence type="ECO:0000256" key="2">
    <source>
        <dbReference type="SAM" id="Phobius"/>
    </source>
</evidence>
<feature type="transmembrane region" description="Helical" evidence="2">
    <location>
        <begin position="135"/>
        <end position="157"/>
    </location>
</feature>
<feature type="transmembrane region" description="Helical" evidence="2">
    <location>
        <begin position="84"/>
        <end position="100"/>
    </location>
</feature>
<sequence length="169" mass="18276">MEGHDDDAARWAPPERRAAAGAGGDGRAEPDAPSAAAPWTRRIRPPREPADASAPLDAGPVPVPELPWEPPPEHERRARREPRMWPIAVGVAALAVLACIPHWVAPTVAIMVALVGIPVAWGFRRISQGRRRVQYIVVVLTLLLTVALSVVAPLLWLRLGVLQPLQLPS</sequence>
<protein>
    <submittedName>
        <fullName evidence="3">Uncharacterized protein</fullName>
    </submittedName>
</protein>
<evidence type="ECO:0000256" key="1">
    <source>
        <dbReference type="SAM" id="MobiDB-lite"/>
    </source>
</evidence>
<keyword evidence="4" id="KW-1185">Reference proteome</keyword>
<evidence type="ECO:0000313" key="3">
    <source>
        <dbReference type="EMBL" id="ERG63239.1"/>
    </source>
</evidence>
<feature type="region of interest" description="Disordered" evidence="1">
    <location>
        <begin position="1"/>
        <end position="79"/>
    </location>
</feature>
<organism evidence="3 4">
    <name type="scientific">Agrococcus pavilionensis RW1</name>
    <dbReference type="NCBI Taxonomy" id="1330458"/>
    <lineage>
        <taxon>Bacteria</taxon>
        <taxon>Bacillati</taxon>
        <taxon>Actinomycetota</taxon>
        <taxon>Actinomycetes</taxon>
        <taxon>Micrococcales</taxon>
        <taxon>Microbacteriaceae</taxon>
        <taxon>Agrococcus</taxon>
    </lineage>
</organism>
<dbReference type="EMBL" id="ASHR01000035">
    <property type="protein sequence ID" value="ERG63239.1"/>
    <property type="molecule type" value="Genomic_DNA"/>
</dbReference>
<comment type="caution">
    <text evidence="3">The sequence shown here is derived from an EMBL/GenBank/DDBJ whole genome shotgun (WGS) entry which is preliminary data.</text>
</comment>
<evidence type="ECO:0000313" key="4">
    <source>
        <dbReference type="Proteomes" id="UP000016462"/>
    </source>
</evidence>
<dbReference type="AlphaFoldDB" id="U1LLQ8"/>
<accession>U1LLQ8</accession>
<reference evidence="3 4" key="1">
    <citation type="journal article" date="2013" name="Genome Announc.">
        <title>First draft genome sequence from a member of the genus agrococcus, isolated from modern microbialites.</title>
        <authorList>
            <person name="White R.A.III."/>
            <person name="Grassa C.J."/>
            <person name="Suttle C.A."/>
        </authorList>
    </citation>
    <scope>NUCLEOTIDE SEQUENCE [LARGE SCALE GENOMIC DNA]</scope>
    <source>
        <strain evidence="3 4">RW1</strain>
    </source>
</reference>
<dbReference type="OrthoDB" id="5119166at2"/>
<keyword evidence="2" id="KW-0472">Membrane</keyword>
<proteinExistence type="predicted"/>
<name>U1LLQ8_9MICO</name>
<keyword evidence="2" id="KW-0812">Transmembrane</keyword>
<feature type="compositionally biased region" description="Pro residues" evidence="1">
    <location>
        <begin position="61"/>
        <end position="70"/>
    </location>
</feature>
<dbReference type="RefSeq" id="WP_021011481.1">
    <property type="nucleotide sequence ID" value="NZ_ASHR01000035.1"/>
</dbReference>
<dbReference type="Proteomes" id="UP000016462">
    <property type="component" value="Unassembled WGS sequence"/>
</dbReference>
<keyword evidence="2" id="KW-1133">Transmembrane helix</keyword>